<reference evidence="2" key="2">
    <citation type="submission" date="2019-02" db="EMBL/GenBank/DDBJ databases">
        <title>Opniocepnalus argus Var Kimnra genome.</title>
        <authorList>
            <person name="Zhou C."/>
            <person name="Xiao S."/>
        </authorList>
    </citation>
    <scope>NUCLEOTIDE SEQUENCE [LARGE SCALE GENOMIC DNA]</scope>
</reference>
<proteinExistence type="predicted"/>
<evidence type="ECO:0000313" key="2">
    <source>
        <dbReference type="Proteomes" id="UP000503349"/>
    </source>
</evidence>
<keyword evidence="2" id="KW-1185">Reference proteome</keyword>
<dbReference type="AlphaFoldDB" id="A0A6G1QCZ7"/>
<evidence type="ECO:0000313" key="1">
    <source>
        <dbReference type="EMBL" id="KAF3700279.1"/>
    </source>
</evidence>
<protein>
    <submittedName>
        <fullName evidence="1">Uncharacterized protein</fullName>
    </submittedName>
</protein>
<dbReference type="EMBL" id="CM015726">
    <property type="protein sequence ID" value="KAF3700279.1"/>
    <property type="molecule type" value="Genomic_DNA"/>
</dbReference>
<dbReference type="Proteomes" id="UP000503349">
    <property type="component" value="Chromosome 15"/>
</dbReference>
<gene>
    <name evidence="1" type="ORF">EXN66_Car015966</name>
</gene>
<reference evidence="1 2" key="1">
    <citation type="submission" date="2019-02" db="EMBL/GenBank/DDBJ databases">
        <title>Opniocepnalus argus genome.</title>
        <authorList>
            <person name="Zhou C."/>
            <person name="Xiao S."/>
        </authorList>
    </citation>
    <scope>NUCLEOTIDE SEQUENCE [LARGE SCALE GENOMIC DNA]</scope>
    <source>
        <strain evidence="1">OARG1902GOOAL</strain>
        <tissue evidence="1">Muscle</tissue>
    </source>
</reference>
<sequence length="85" mass="9664">MYKWMQKLRAHSFIPLRHHFLSLGPFLQIAAGHTHPPSLPTKAKARVPDPHLLSSVCSFYPCAFLHLFLNPSIRPSVHLAFSYST</sequence>
<accession>A0A6G1QCZ7</accession>
<name>A0A6G1QCZ7_CHAAH</name>
<organism evidence="1 2">
    <name type="scientific">Channa argus</name>
    <name type="common">Northern snakehead</name>
    <name type="synonym">Ophicephalus argus</name>
    <dbReference type="NCBI Taxonomy" id="215402"/>
    <lineage>
        <taxon>Eukaryota</taxon>
        <taxon>Metazoa</taxon>
        <taxon>Chordata</taxon>
        <taxon>Craniata</taxon>
        <taxon>Vertebrata</taxon>
        <taxon>Euteleostomi</taxon>
        <taxon>Actinopterygii</taxon>
        <taxon>Neopterygii</taxon>
        <taxon>Teleostei</taxon>
        <taxon>Neoteleostei</taxon>
        <taxon>Acanthomorphata</taxon>
        <taxon>Anabantaria</taxon>
        <taxon>Anabantiformes</taxon>
        <taxon>Channoidei</taxon>
        <taxon>Channidae</taxon>
        <taxon>Channa</taxon>
    </lineage>
</organism>